<dbReference type="Pfam" id="PF14561">
    <property type="entry name" value="TPR_20"/>
    <property type="match status" value="1"/>
</dbReference>
<dbReference type="SUPFAM" id="SSF52833">
    <property type="entry name" value="Thioredoxin-like"/>
    <property type="match status" value="1"/>
</dbReference>
<dbReference type="InterPro" id="IPR036249">
    <property type="entry name" value="Thioredoxin-like_sf"/>
</dbReference>
<reference evidence="2 3" key="1">
    <citation type="submission" date="2024-09" db="EMBL/GenBank/DDBJ databases">
        <authorList>
            <person name="Sun Q."/>
            <person name="Mori K."/>
        </authorList>
    </citation>
    <scope>NUCLEOTIDE SEQUENCE [LARGE SCALE GENOMIC DNA]</scope>
    <source>
        <strain evidence="2 3">ATCC 51285</strain>
    </source>
</reference>
<dbReference type="EMBL" id="JBHLZN010000001">
    <property type="protein sequence ID" value="MFB9885513.1"/>
    <property type="molecule type" value="Genomic_DNA"/>
</dbReference>
<keyword evidence="3" id="KW-1185">Reference proteome</keyword>
<dbReference type="Gene3D" id="1.25.40.10">
    <property type="entry name" value="Tetratricopeptide repeat domain"/>
    <property type="match status" value="2"/>
</dbReference>
<dbReference type="RefSeq" id="WP_027313608.1">
    <property type="nucleotide sequence ID" value="NZ_JBHLZN010000001.1"/>
</dbReference>
<sequence length="293" mass="32788">MNDQAKPYIVEVSLDNIRDLIEQSFQVPVLFDFWADWCAPCKALLPVLTKLAEEYQGRFILAKVDTEDQGLSPLVMQFGIRSLPTVYLFKDGQPVDGFNGALPESQVRALLEKHLPPAPEPEVSIAEVAQSAIANGAFEDAKTILNEALQQEPENWELFILLANACAQNGEAETAEQILQRLPVDQQNLASAKEVKARLAFSRLVGDAPELAVLEQQLAQDDSNSQARFWLATRLVLAGQYEGAMQQLLTLMKQDRQFQDDGARKTLIQLFDMLGNSHPLVATYRRKLYQALY</sequence>
<dbReference type="PRINTS" id="PR00421">
    <property type="entry name" value="THIOREDOXIN"/>
</dbReference>
<feature type="domain" description="Thioredoxin" evidence="1">
    <location>
        <begin position="1"/>
        <end position="116"/>
    </location>
</feature>
<name>A0ABV5Z8A5_9GAMM</name>
<dbReference type="PANTHER" id="PTHR45663:SF11">
    <property type="entry name" value="GEO12009P1"/>
    <property type="match status" value="1"/>
</dbReference>
<dbReference type="PANTHER" id="PTHR45663">
    <property type="entry name" value="GEO12009P1"/>
    <property type="match status" value="1"/>
</dbReference>
<proteinExistence type="predicted"/>
<dbReference type="PROSITE" id="PS51352">
    <property type="entry name" value="THIOREDOXIN_2"/>
    <property type="match status" value="1"/>
</dbReference>
<dbReference type="Proteomes" id="UP001589628">
    <property type="component" value="Unassembled WGS sequence"/>
</dbReference>
<organism evidence="2 3">
    <name type="scientific">Balneatrix alpica</name>
    <dbReference type="NCBI Taxonomy" id="75684"/>
    <lineage>
        <taxon>Bacteria</taxon>
        <taxon>Pseudomonadati</taxon>
        <taxon>Pseudomonadota</taxon>
        <taxon>Gammaproteobacteria</taxon>
        <taxon>Oceanospirillales</taxon>
        <taxon>Balneatrichaceae</taxon>
        <taxon>Balneatrix</taxon>
    </lineage>
</organism>
<evidence type="ECO:0000313" key="3">
    <source>
        <dbReference type="Proteomes" id="UP001589628"/>
    </source>
</evidence>
<evidence type="ECO:0000313" key="2">
    <source>
        <dbReference type="EMBL" id="MFB9885513.1"/>
    </source>
</evidence>
<dbReference type="Gene3D" id="3.40.30.10">
    <property type="entry name" value="Glutaredoxin"/>
    <property type="match status" value="1"/>
</dbReference>
<protein>
    <submittedName>
        <fullName evidence="2">Tetratricopeptide repeat protein</fullName>
    </submittedName>
</protein>
<dbReference type="SUPFAM" id="SSF48452">
    <property type="entry name" value="TPR-like"/>
    <property type="match status" value="1"/>
</dbReference>
<dbReference type="InterPro" id="IPR011990">
    <property type="entry name" value="TPR-like_helical_dom_sf"/>
</dbReference>
<gene>
    <name evidence="2" type="ORF">ACFFLH_03715</name>
</gene>
<dbReference type="Pfam" id="PF00085">
    <property type="entry name" value="Thioredoxin"/>
    <property type="match status" value="1"/>
</dbReference>
<evidence type="ECO:0000259" key="1">
    <source>
        <dbReference type="PROSITE" id="PS51352"/>
    </source>
</evidence>
<comment type="caution">
    <text evidence="2">The sequence shown here is derived from an EMBL/GenBank/DDBJ whole genome shotgun (WGS) entry which is preliminary data.</text>
</comment>
<accession>A0ABV5Z8A5</accession>
<dbReference type="Pfam" id="PF14559">
    <property type="entry name" value="TPR_19"/>
    <property type="match status" value="1"/>
</dbReference>
<dbReference type="InterPro" id="IPR013766">
    <property type="entry name" value="Thioredoxin_domain"/>
</dbReference>
<dbReference type="CDD" id="cd02956">
    <property type="entry name" value="ybbN"/>
    <property type="match status" value="1"/>
</dbReference>